<dbReference type="EMBL" id="CP033230">
    <property type="protein sequence ID" value="AYO78976.1"/>
    <property type="molecule type" value="Genomic_DNA"/>
</dbReference>
<gene>
    <name evidence="1" type="ORF">EBF16_20065</name>
</gene>
<dbReference type="AlphaFoldDB" id="A0A085K4B3"/>
<proteinExistence type="predicted"/>
<protein>
    <submittedName>
        <fullName evidence="1">Uncharacterized protein</fullName>
    </submittedName>
</protein>
<dbReference type="RefSeq" id="WP_037509535.1">
    <property type="nucleotide sequence ID" value="NZ_CP033230.1"/>
</dbReference>
<evidence type="ECO:0000313" key="1">
    <source>
        <dbReference type="EMBL" id="AYO78976.1"/>
    </source>
</evidence>
<sequence>MSARAQTVRLSPAQHRILAGFARQRGLSEYAMLARVVDQGLTALVQGTGSAIDTREIVTELAAVGTHVIDLEHMLDRTLFTACAAYCYARSAASGAGKSDEVLTQEIHAAYDRQRRLAQEHRS</sequence>
<evidence type="ECO:0000313" key="2">
    <source>
        <dbReference type="Proteomes" id="UP000280708"/>
    </source>
</evidence>
<organism evidence="1 2">
    <name type="scientific">Sphingobium yanoikuyae</name>
    <name type="common">Sphingomonas yanoikuyae</name>
    <dbReference type="NCBI Taxonomy" id="13690"/>
    <lineage>
        <taxon>Bacteria</taxon>
        <taxon>Pseudomonadati</taxon>
        <taxon>Pseudomonadota</taxon>
        <taxon>Alphaproteobacteria</taxon>
        <taxon>Sphingomonadales</taxon>
        <taxon>Sphingomonadaceae</taxon>
        <taxon>Sphingobium</taxon>
    </lineage>
</organism>
<dbReference type="Proteomes" id="UP000280708">
    <property type="component" value="Chromosome"/>
</dbReference>
<accession>A0A085K4B3</accession>
<name>A0A085K4B3_SPHYA</name>
<reference evidence="1 2" key="1">
    <citation type="submission" date="2018-10" db="EMBL/GenBank/DDBJ databases">
        <title>Characterization and genome analysis of a novel bacterium Sphingobium yanoikuyae SJTF8 capable of degrading PAHs.</title>
        <authorList>
            <person name="Yin C."/>
            <person name="Xiong W."/>
            <person name="Liang R."/>
        </authorList>
    </citation>
    <scope>NUCLEOTIDE SEQUENCE [LARGE SCALE GENOMIC DNA]</scope>
    <source>
        <strain evidence="1 2">SJTF8</strain>
    </source>
</reference>